<sequence length="572" mass="60769">MGGRVIPSGGVVLRAVTDPRARRRHGIRGRIAPMSAPGPVARTVDRLATRVLGLPGARTGYTVRTERVPVRDGVVLLATHLAPDTAHPLGTVLVRTPYGRRSPLDVVSARTLAARGYHVLVQSCRGTFGSGGVFEPMVHEVDDGLDTVAWLRGQDWFDGRLATAGLSYLGWTQWALMTDPPPELKASVVVVGPHDFAEVTHGRGAFTLDDFLGWSAMMAVQEVGGPLRRAARSLTGRPALRRAHAGLPLVDAGEALLDGGAPWYRDWASHPDRNDPFWEPRRVTAALERTTAPVLLVGGWQDLFLDQTLHQYAVLRGRGAPVALTVGPWTHLQVAVAADVARETLQFVDQHLAGVGARPSPVRIHVTGAGQWRDLPEWPPPTAARTWHAAAGGALLPDGVAVPAPATRFRFDPTDPTPTVGGRLLAAGAGVRDNAALEARPDVVAFTGEPLAADLEVVGEPTVELDHSTDNPHADVFVRLCDVDAGGRSRNVTDVLLRLDPDRGPGPVRLTLDACAHRFAAGHRLRLLVAGGSHPRFARNLGTGEPAAGSSRTAPSVHTVTGARLTLPAVGP</sequence>
<dbReference type="EMBL" id="BJNG01000005">
    <property type="protein sequence ID" value="GEC18332.1"/>
    <property type="molecule type" value="Genomic_DNA"/>
</dbReference>
<reference evidence="3 4" key="1">
    <citation type="submission" date="2019-06" db="EMBL/GenBank/DDBJ databases">
        <title>Whole genome shotgun sequence of Pseudonocardia hydrocarbonoxydans NBRC 14498.</title>
        <authorList>
            <person name="Hosoyama A."/>
            <person name="Uohara A."/>
            <person name="Ohji S."/>
            <person name="Ichikawa N."/>
        </authorList>
    </citation>
    <scope>NUCLEOTIDE SEQUENCE [LARGE SCALE GENOMIC DNA]</scope>
    <source>
        <strain evidence="3 4">NBRC 14498</strain>
    </source>
</reference>
<dbReference type="Pfam" id="PF02129">
    <property type="entry name" value="Peptidase_S15"/>
    <property type="match status" value="1"/>
</dbReference>
<dbReference type="InterPro" id="IPR013736">
    <property type="entry name" value="Xaa-Pro_dipept_C"/>
</dbReference>
<dbReference type="SUPFAM" id="SSF49785">
    <property type="entry name" value="Galactose-binding domain-like"/>
    <property type="match status" value="1"/>
</dbReference>
<dbReference type="InterPro" id="IPR029058">
    <property type="entry name" value="AB_hydrolase_fold"/>
</dbReference>
<comment type="caution">
    <text evidence="3">The sequence shown here is derived from an EMBL/GenBank/DDBJ whole genome shotgun (WGS) entry which is preliminary data.</text>
</comment>
<protein>
    <submittedName>
        <fullName evidence="3">Hydrolase</fullName>
    </submittedName>
</protein>
<dbReference type="InterPro" id="IPR005674">
    <property type="entry name" value="CocE/Ser_esterase"/>
</dbReference>
<evidence type="ECO:0000259" key="2">
    <source>
        <dbReference type="SMART" id="SM00939"/>
    </source>
</evidence>
<evidence type="ECO:0000313" key="4">
    <source>
        <dbReference type="Proteomes" id="UP000320338"/>
    </source>
</evidence>
<dbReference type="SUPFAM" id="SSF53474">
    <property type="entry name" value="alpha/beta-Hydrolases"/>
    <property type="match status" value="1"/>
</dbReference>
<dbReference type="Pfam" id="PF08530">
    <property type="entry name" value="PepX_C"/>
    <property type="match status" value="1"/>
</dbReference>
<evidence type="ECO:0000313" key="3">
    <source>
        <dbReference type="EMBL" id="GEC18332.1"/>
    </source>
</evidence>
<dbReference type="Proteomes" id="UP000320338">
    <property type="component" value="Unassembled WGS sequence"/>
</dbReference>
<keyword evidence="1 3" id="KW-0378">Hydrolase</keyword>
<keyword evidence="4" id="KW-1185">Reference proteome</keyword>
<dbReference type="Gene3D" id="1.10.3020.10">
    <property type="entry name" value="alpha-amino acid ester hydrolase ( Helical cap domain)"/>
    <property type="match status" value="1"/>
</dbReference>
<dbReference type="SMART" id="SM00939">
    <property type="entry name" value="PepX_C"/>
    <property type="match status" value="1"/>
</dbReference>
<dbReference type="InterPro" id="IPR008979">
    <property type="entry name" value="Galactose-bd-like_sf"/>
</dbReference>
<accession>A0A4Y3WH96</accession>
<name>A0A4Y3WH96_9PSEU</name>
<dbReference type="Gene3D" id="3.40.50.1820">
    <property type="entry name" value="alpha/beta hydrolase"/>
    <property type="match status" value="1"/>
</dbReference>
<dbReference type="NCBIfam" id="TIGR00976">
    <property type="entry name" value="CocE_NonD"/>
    <property type="match status" value="1"/>
</dbReference>
<evidence type="ECO:0000256" key="1">
    <source>
        <dbReference type="ARBA" id="ARBA00022801"/>
    </source>
</evidence>
<gene>
    <name evidence="3" type="ORF">PHY01_06150</name>
</gene>
<proteinExistence type="predicted"/>
<dbReference type="AlphaFoldDB" id="A0A4Y3WH96"/>
<feature type="domain" description="Xaa-Pro dipeptidyl-peptidase C-terminal" evidence="2">
    <location>
        <begin position="345"/>
        <end position="568"/>
    </location>
</feature>
<organism evidence="3 4">
    <name type="scientific">Pseudonocardia hydrocarbonoxydans</name>
    <dbReference type="NCBI Taxonomy" id="76726"/>
    <lineage>
        <taxon>Bacteria</taxon>
        <taxon>Bacillati</taxon>
        <taxon>Actinomycetota</taxon>
        <taxon>Actinomycetes</taxon>
        <taxon>Pseudonocardiales</taxon>
        <taxon>Pseudonocardiaceae</taxon>
        <taxon>Pseudonocardia</taxon>
    </lineage>
</organism>
<dbReference type="GO" id="GO:0008239">
    <property type="term" value="F:dipeptidyl-peptidase activity"/>
    <property type="evidence" value="ECO:0007669"/>
    <property type="project" value="InterPro"/>
</dbReference>
<dbReference type="InterPro" id="IPR000383">
    <property type="entry name" value="Xaa-Pro-like_dom"/>
</dbReference>
<dbReference type="Gene3D" id="2.60.120.260">
    <property type="entry name" value="Galactose-binding domain-like"/>
    <property type="match status" value="1"/>
</dbReference>